<dbReference type="RefSeq" id="WP_104978325.1">
    <property type="nucleotide sequence ID" value="NZ_CP012673.1"/>
</dbReference>
<organism evidence="1 2">
    <name type="scientific">Sorangium cellulosum</name>
    <name type="common">Polyangium cellulosum</name>
    <dbReference type="NCBI Taxonomy" id="56"/>
    <lineage>
        <taxon>Bacteria</taxon>
        <taxon>Pseudomonadati</taxon>
        <taxon>Myxococcota</taxon>
        <taxon>Polyangia</taxon>
        <taxon>Polyangiales</taxon>
        <taxon>Polyangiaceae</taxon>
        <taxon>Sorangium</taxon>
    </lineage>
</organism>
<protein>
    <submittedName>
        <fullName evidence="1">Uncharacterized protein</fullName>
    </submittedName>
</protein>
<evidence type="ECO:0000313" key="1">
    <source>
        <dbReference type="EMBL" id="AUX40534.1"/>
    </source>
</evidence>
<dbReference type="Proteomes" id="UP000238348">
    <property type="component" value="Chromosome"/>
</dbReference>
<reference evidence="1 2" key="1">
    <citation type="submission" date="2015-09" db="EMBL/GenBank/DDBJ databases">
        <title>Sorangium comparison.</title>
        <authorList>
            <person name="Zaburannyi N."/>
            <person name="Bunk B."/>
            <person name="Overmann J."/>
            <person name="Mueller R."/>
        </authorList>
    </citation>
    <scope>NUCLEOTIDE SEQUENCE [LARGE SCALE GENOMIC DNA]</scope>
    <source>
        <strain evidence="1 2">So ce26</strain>
    </source>
</reference>
<dbReference type="EMBL" id="CP012673">
    <property type="protein sequence ID" value="AUX40534.1"/>
    <property type="molecule type" value="Genomic_DNA"/>
</dbReference>
<proteinExistence type="predicted"/>
<name>A0A2L0EMK2_SORCE</name>
<sequence length="69" mass="7575">MTTNIHKTAQLGDLVAAAFDQAAHYSTDPSEVSRLATQAVMQVVRRMRRTLAPPSRSRMSSLTTVFSPL</sequence>
<accession>A0A2L0EMK2</accession>
<evidence type="ECO:0000313" key="2">
    <source>
        <dbReference type="Proteomes" id="UP000238348"/>
    </source>
</evidence>
<gene>
    <name evidence="1" type="ORF">SOCE26_019350</name>
</gene>
<dbReference type="AlphaFoldDB" id="A0A2L0EMK2"/>